<organism evidence="1 2">
    <name type="scientific">Staurois parvus</name>
    <dbReference type="NCBI Taxonomy" id="386267"/>
    <lineage>
        <taxon>Eukaryota</taxon>
        <taxon>Metazoa</taxon>
        <taxon>Chordata</taxon>
        <taxon>Craniata</taxon>
        <taxon>Vertebrata</taxon>
        <taxon>Euteleostomi</taxon>
        <taxon>Amphibia</taxon>
        <taxon>Batrachia</taxon>
        <taxon>Anura</taxon>
        <taxon>Neobatrachia</taxon>
        <taxon>Ranoidea</taxon>
        <taxon>Ranidae</taxon>
        <taxon>Staurois</taxon>
    </lineage>
</organism>
<reference evidence="1" key="1">
    <citation type="submission" date="2023-05" db="EMBL/GenBank/DDBJ databases">
        <authorList>
            <person name="Stuckert A."/>
        </authorList>
    </citation>
    <scope>NUCLEOTIDE SEQUENCE</scope>
</reference>
<evidence type="ECO:0000313" key="1">
    <source>
        <dbReference type="EMBL" id="CAI9567419.1"/>
    </source>
</evidence>
<keyword evidence="2" id="KW-1185">Reference proteome</keyword>
<dbReference type="EMBL" id="CATNWA010014101">
    <property type="protein sequence ID" value="CAI9567419.1"/>
    <property type="molecule type" value="Genomic_DNA"/>
</dbReference>
<gene>
    <name evidence="1" type="ORF">SPARVUS_LOCUS6537572</name>
</gene>
<evidence type="ECO:0000313" key="2">
    <source>
        <dbReference type="Proteomes" id="UP001162483"/>
    </source>
</evidence>
<accession>A0ABN9D4I9</accession>
<comment type="caution">
    <text evidence="1">The sequence shown here is derived from an EMBL/GenBank/DDBJ whole genome shotgun (WGS) entry which is preliminary data.</text>
</comment>
<sequence length="52" mass="5987">MDGCGPLLAFIRPLEHYSIHWLQHWVIIPAIDTNNGALFLPMTPTMGCYFFH</sequence>
<proteinExistence type="predicted"/>
<protein>
    <submittedName>
        <fullName evidence="1">Uncharacterized protein</fullName>
    </submittedName>
</protein>
<name>A0ABN9D4I9_9NEOB</name>
<dbReference type="Proteomes" id="UP001162483">
    <property type="component" value="Unassembled WGS sequence"/>
</dbReference>